<evidence type="ECO:0000313" key="2">
    <source>
        <dbReference type="Proteomes" id="UP000318453"/>
    </source>
</evidence>
<accession>A0A5B8NPF2</accession>
<dbReference type="AlphaFoldDB" id="A0A5B8NPF2"/>
<name>A0A5B8NPF2_9CHRO</name>
<keyword evidence="2" id="KW-1185">Reference proteome</keyword>
<protein>
    <submittedName>
        <fullName evidence="1">Uncharacterized protein</fullName>
    </submittedName>
</protein>
<dbReference type="KEGG" id="enn:FRE64_09080"/>
<evidence type="ECO:0000313" key="1">
    <source>
        <dbReference type="EMBL" id="QDZ40080.1"/>
    </source>
</evidence>
<dbReference type="Proteomes" id="UP000318453">
    <property type="component" value="Chromosome"/>
</dbReference>
<gene>
    <name evidence="1" type="ORF">FRE64_09080</name>
</gene>
<organism evidence="1 2">
    <name type="scientific">Euhalothece natronophila Z-M001</name>
    <dbReference type="NCBI Taxonomy" id="522448"/>
    <lineage>
        <taxon>Bacteria</taxon>
        <taxon>Bacillati</taxon>
        <taxon>Cyanobacteriota</taxon>
        <taxon>Cyanophyceae</taxon>
        <taxon>Oscillatoriophycideae</taxon>
        <taxon>Chroococcales</taxon>
        <taxon>Halothecacae</taxon>
        <taxon>Halothece cluster</taxon>
        <taxon>Euhalothece</taxon>
    </lineage>
</organism>
<proteinExistence type="predicted"/>
<sequence>MSTNTAKRKRKPFRYVLPVNATSGQKSRFRQDISKFKQPNSQWAVYYDWKKQGEAESYIIIPKNKDNQDKAIYAGIRLGSVLKNFHQKMT</sequence>
<reference evidence="1" key="1">
    <citation type="submission" date="2019-08" db="EMBL/GenBank/DDBJ databases">
        <title>Carotenoids and Carotenoid Binding Proteins in the Halophilic Cyanobacterium Euhalothece sp. ZM00.</title>
        <authorList>
            <person name="Cho S.M."/>
            <person name="Song J.Y."/>
            <person name="Park Y.-I."/>
        </authorList>
    </citation>
    <scope>NUCLEOTIDE SEQUENCE [LARGE SCALE GENOMIC DNA]</scope>
    <source>
        <strain evidence="1">Z-M001</strain>
    </source>
</reference>
<dbReference type="EMBL" id="CP042326">
    <property type="protein sequence ID" value="QDZ40080.1"/>
    <property type="molecule type" value="Genomic_DNA"/>
</dbReference>
<dbReference type="RefSeq" id="WP_146295741.1">
    <property type="nucleotide sequence ID" value="NZ_CP042326.1"/>
</dbReference>